<evidence type="ECO:0000256" key="1">
    <source>
        <dbReference type="SAM" id="MobiDB-lite"/>
    </source>
</evidence>
<gene>
    <name evidence="2" type="ORF">MNBD_ACTINO02-975</name>
</gene>
<name>A0A3B0T6E8_9ZZZZ</name>
<proteinExistence type="predicted"/>
<sequence>MGEVDRDVDAQVDDEGSGRREFLKKAGKIAFVVPAIQVLSMAPAGAQSNGSVVTTSMPPGSTMPPTSSTSTSSTTSSSTTSSSTTSSTSTSSTTTTEAPCVETRYRLKAEWDETTRQLTWTTGVGANDCLTDSSMWDEEALGSDIGDFGINIDQLDFDTDTGELFGGRIWTGGECYLDFASAKVGTECVIYNLFGPITIFVDVTTPENPSISHFEVIAVCCEPPE</sequence>
<accession>A0A3B0T6E8</accession>
<reference evidence="2" key="1">
    <citation type="submission" date="2018-06" db="EMBL/GenBank/DDBJ databases">
        <authorList>
            <person name="Zhirakovskaya E."/>
        </authorList>
    </citation>
    <scope>NUCLEOTIDE SEQUENCE</scope>
</reference>
<dbReference type="EMBL" id="UOEK01000427">
    <property type="protein sequence ID" value="VAW07909.1"/>
    <property type="molecule type" value="Genomic_DNA"/>
</dbReference>
<dbReference type="AlphaFoldDB" id="A0A3B0T6E8"/>
<protein>
    <submittedName>
        <fullName evidence="2">Uncharacterized protein</fullName>
    </submittedName>
</protein>
<organism evidence="2">
    <name type="scientific">hydrothermal vent metagenome</name>
    <dbReference type="NCBI Taxonomy" id="652676"/>
    <lineage>
        <taxon>unclassified sequences</taxon>
        <taxon>metagenomes</taxon>
        <taxon>ecological metagenomes</taxon>
    </lineage>
</organism>
<feature type="region of interest" description="Disordered" evidence="1">
    <location>
        <begin position="44"/>
        <end position="97"/>
    </location>
</feature>
<evidence type="ECO:0000313" key="2">
    <source>
        <dbReference type="EMBL" id="VAW07909.1"/>
    </source>
</evidence>
<feature type="compositionally biased region" description="Low complexity" evidence="1">
    <location>
        <begin position="54"/>
        <end position="96"/>
    </location>
</feature>